<proteinExistence type="predicted"/>
<dbReference type="EMBL" id="GEDG01033886">
    <property type="protein sequence ID" value="JAP10027.1"/>
    <property type="molecule type" value="Transcribed_RNA"/>
</dbReference>
<evidence type="ECO:0000256" key="1">
    <source>
        <dbReference type="SAM" id="SignalP"/>
    </source>
</evidence>
<feature type="signal peptide" evidence="1">
    <location>
        <begin position="1"/>
        <end position="20"/>
    </location>
</feature>
<feature type="chain" id="PRO_5006865521" evidence="1">
    <location>
        <begin position="21"/>
        <end position="109"/>
    </location>
</feature>
<reference evidence="2" key="1">
    <citation type="submission" date="2015-12" db="EMBL/GenBank/DDBJ databases">
        <title>Gene expression during late stages of embryo sac development: a critical building block for successful pollen-pistil interactions.</title>
        <authorList>
            <person name="Liu Y."/>
            <person name="Joly V."/>
            <person name="Sabar M."/>
            <person name="Matton D.P."/>
        </authorList>
    </citation>
    <scope>NUCLEOTIDE SEQUENCE</scope>
</reference>
<sequence>MLVMLLGQGLLLLIFDGKLGEQANKSHKKQNTRCFPYICPSLVDGVTRYLYWDEVAGTRESGQGEHKLAYTQRVKEKKTQKQGWGLKNVFQESHLLASSLRLLSNYDVL</sequence>
<name>A0A0V0GRZ8_SOLCH</name>
<accession>A0A0V0GRZ8</accession>
<evidence type="ECO:0000313" key="2">
    <source>
        <dbReference type="EMBL" id="JAP10027.1"/>
    </source>
</evidence>
<organism evidence="2">
    <name type="scientific">Solanum chacoense</name>
    <name type="common">Chaco potato</name>
    <dbReference type="NCBI Taxonomy" id="4108"/>
    <lineage>
        <taxon>Eukaryota</taxon>
        <taxon>Viridiplantae</taxon>
        <taxon>Streptophyta</taxon>
        <taxon>Embryophyta</taxon>
        <taxon>Tracheophyta</taxon>
        <taxon>Spermatophyta</taxon>
        <taxon>Magnoliopsida</taxon>
        <taxon>eudicotyledons</taxon>
        <taxon>Gunneridae</taxon>
        <taxon>Pentapetalae</taxon>
        <taxon>asterids</taxon>
        <taxon>lamiids</taxon>
        <taxon>Solanales</taxon>
        <taxon>Solanaceae</taxon>
        <taxon>Solanoideae</taxon>
        <taxon>Solaneae</taxon>
        <taxon>Solanum</taxon>
    </lineage>
</organism>
<protein>
    <submittedName>
        <fullName evidence="2">Putative ovule protein</fullName>
    </submittedName>
</protein>
<keyword evidence="1" id="KW-0732">Signal</keyword>
<dbReference type="AlphaFoldDB" id="A0A0V0GRZ8"/>